<sequence length="125" mass="14164">MSEYQSEKSEMSTVEFCQRALRDEIAPRNIGDVQTRIRQAARALGWSYTRTKDTWYADPRISIKPEELFRIEAVSGLVYAREEMRKNEQAIERATALLGGEDAHLIRSMVTAVFAALGLSHSSRA</sequence>
<dbReference type="AlphaFoldDB" id="W6R8Q4"/>
<dbReference type="Proteomes" id="UP000019443">
    <property type="component" value="Chromosome"/>
</dbReference>
<organism evidence="1 2">
    <name type="scientific">Rhizobium favelukesii</name>
    <dbReference type="NCBI Taxonomy" id="348824"/>
    <lineage>
        <taxon>Bacteria</taxon>
        <taxon>Pseudomonadati</taxon>
        <taxon>Pseudomonadota</taxon>
        <taxon>Alphaproteobacteria</taxon>
        <taxon>Hyphomicrobiales</taxon>
        <taxon>Rhizobiaceae</taxon>
        <taxon>Rhizobium/Agrobacterium group</taxon>
        <taxon>Rhizobium</taxon>
    </lineage>
</organism>
<proteinExistence type="predicted"/>
<accession>W6R8Q4</accession>
<evidence type="ECO:0000313" key="1">
    <source>
        <dbReference type="EMBL" id="CDM57652.1"/>
    </source>
</evidence>
<name>W6R8Q4_9HYPH</name>
<dbReference type="HOGENOM" id="CLU_2022182_0_0_5"/>
<dbReference type="PATRIC" id="fig|348824.6.peg.2151"/>
<protein>
    <submittedName>
        <fullName evidence="1">Uncharacterized protein</fullName>
    </submittedName>
</protein>
<keyword evidence="2" id="KW-1185">Reference proteome</keyword>
<dbReference type="KEGG" id="rhl:LPU83_1995"/>
<reference evidence="1" key="1">
    <citation type="submission" date="2013-11" db="EMBL/GenBank/DDBJ databases">
        <title>Draft genome sequence of the broad-host-range Rhizobium sp. LPU83 strain, a member of the low-genetic diversity Oregon-like Rhizobium sp. group.</title>
        <authorList>
            <person name="Wibberg D."/>
            <person name="Puehler A."/>
            <person name="Schlueter A."/>
        </authorList>
    </citation>
    <scope>NUCLEOTIDE SEQUENCE [LARGE SCALE GENOMIC DNA]</scope>
    <source>
        <strain evidence="1">LPU83</strain>
    </source>
</reference>
<dbReference type="eggNOG" id="ENOG50348WI">
    <property type="taxonomic scope" value="Bacteria"/>
</dbReference>
<dbReference type="EMBL" id="HG916852">
    <property type="protein sequence ID" value="CDM57652.1"/>
    <property type="molecule type" value="Genomic_DNA"/>
</dbReference>
<gene>
    <name evidence="1" type="ORF">LPU83_1995</name>
</gene>
<evidence type="ECO:0000313" key="2">
    <source>
        <dbReference type="Proteomes" id="UP000019443"/>
    </source>
</evidence>